<dbReference type="InterPro" id="IPR050103">
    <property type="entry name" value="Class-III_PLP-dep_AT"/>
</dbReference>
<evidence type="ECO:0000256" key="4">
    <source>
        <dbReference type="ARBA" id="ARBA00008954"/>
    </source>
</evidence>
<comment type="catalytic activity">
    <reaction evidence="1">
        <text>(S)-3-amino-2-methylpropanoate + 2-oxoglutarate = 2-methyl-3-oxopropanoate + L-glutamate</text>
        <dbReference type="Rhea" id="RHEA:13993"/>
        <dbReference type="ChEBI" id="CHEBI:16810"/>
        <dbReference type="ChEBI" id="CHEBI:29985"/>
        <dbReference type="ChEBI" id="CHEBI:57700"/>
        <dbReference type="ChEBI" id="CHEBI:58655"/>
        <dbReference type="EC" id="2.6.1.22"/>
    </reaction>
</comment>
<dbReference type="NCBIfam" id="NF005993">
    <property type="entry name" value="PRK08117.1"/>
    <property type="match status" value="1"/>
</dbReference>
<evidence type="ECO:0000256" key="8">
    <source>
        <dbReference type="ARBA" id="ARBA00022679"/>
    </source>
</evidence>
<evidence type="ECO:0000256" key="13">
    <source>
        <dbReference type="ARBA" id="ARBA00031787"/>
    </source>
</evidence>
<dbReference type="InterPro" id="IPR015421">
    <property type="entry name" value="PyrdxlP-dep_Trfase_major"/>
</dbReference>
<dbReference type="RefSeq" id="WP_109714434.1">
    <property type="nucleotide sequence ID" value="NZ_QGDS01000020.1"/>
</dbReference>
<evidence type="ECO:0000256" key="16">
    <source>
        <dbReference type="RuleBase" id="RU003560"/>
    </source>
</evidence>
<dbReference type="Proteomes" id="UP000254051">
    <property type="component" value="Unassembled WGS sequence"/>
</dbReference>
<evidence type="ECO:0000256" key="12">
    <source>
        <dbReference type="ARBA" id="ARBA00030857"/>
    </source>
</evidence>
<dbReference type="InterPro" id="IPR015422">
    <property type="entry name" value="PyrdxlP-dep_Trfase_small"/>
</dbReference>
<dbReference type="Gene3D" id="3.90.1150.10">
    <property type="entry name" value="Aspartate Aminotransferase, domain 1"/>
    <property type="match status" value="1"/>
</dbReference>
<keyword evidence="9 16" id="KW-0663">Pyridoxal phosphate</keyword>
<gene>
    <name evidence="17" type="ORF">SAMN05216529_12041</name>
</gene>
<evidence type="ECO:0000256" key="10">
    <source>
        <dbReference type="ARBA" id="ARBA00029760"/>
    </source>
</evidence>
<dbReference type="GO" id="GO:0030170">
    <property type="term" value="F:pyridoxal phosphate binding"/>
    <property type="evidence" value="ECO:0007669"/>
    <property type="project" value="InterPro"/>
</dbReference>
<evidence type="ECO:0000256" key="14">
    <source>
        <dbReference type="ARBA" id="ARBA00048021"/>
    </source>
</evidence>
<evidence type="ECO:0000256" key="15">
    <source>
        <dbReference type="ARBA" id="ARBA00050054"/>
    </source>
</evidence>
<dbReference type="SUPFAM" id="SSF53383">
    <property type="entry name" value="PLP-dependent transferases"/>
    <property type="match status" value="1"/>
</dbReference>
<dbReference type="InterPro" id="IPR005814">
    <property type="entry name" value="Aminotrans_3"/>
</dbReference>
<comment type="pathway">
    <text evidence="3">Amino-acid degradation; 4-aminobutanoate degradation.</text>
</comment>
<protein>
    <recommendedName>
        <fullName evidence="12">(S)-3-amino-2-methylpropionate transaminase</fullName>
        <ecNumber evidence="6">2.6.1.19</ecNumber>
        <ecNumber evidence="5">2.6.1.22</ecNumber>
    </recommendedName>
    <alternativeName>
        <fullName evidence="13">GABA aminotransferase</fullName>
    </alternativeName>
    <alternativeName>
        <fullName evidence="11">Gamma-amino-N-butyrate transaminase</fullName>
    </alternativeName>
    <alternativeName>
        <fullName evidence="15">Glutamate:succinic semialdehyde transaminase</fullName>
    </alternativeName>
    <alternativeName>
        <fullName evidence="10">L-AIBAT</fullName>
    </alternativeName>
</protein>
<dbReference type="GO" id="GO:0042802">
    <property type="term" value="F:identical protein binding"/>
    <property type="evidence" value="ECO:0007669"/>
    <property type="project" value="TreeGrafter"/>
</dbReference>
<proteinExistence type="inferred from homology"/>
<dbReference type="PANTHER" id="PTHR11986">
    <property type="entry name" value="AMINOTRANSFERASE CLASS III"/>
    <property type="match status" value="1"/>
</dbReference>
<dbReference type="EC" id="2.6.1.22" evidence="5"/>
<dbReference type="InterPro" id="IPR049704">
    <property type="entry name" value="Aminotrans_3_PPA_site"/>
</dbReference>
<dbReference type="InterPro" id="IPR015424">
    <property type="entry name" value="PyrdxlP-dep_Trfase"/>
</dbReference>
<dbReference type="Pfam" id="PF00202">
    <property type="entry name" value="Aminotran_3"/>
    <property type="match status" value="1"/>
</dbReference>
<keyword evidence="7 17" id="KW-0032">Aminotransferase</keyword>
<evidence type="ECO:0000313" key="18">
    <source>
        <dbReference type="Proteomes" id="UP000254051"/>
    </source>
</evidence>
<evidence type="ECO:0000256" key="9">
    <source>
        <dbReference type="ARBA" id="ARBA00022898"/>
    </source>
</evidence>
<dbReference type="GO" id="GO:0034386">
    <property type="term" value="F:4-aminobutyrate:2-oxoglutarate transaminase activity"/>
    <property type="evidence" value="ECO:0007669"/>
    <property type="project" value="UniProtKB-EC"/>
</dbReference>
<organism evidence="17 18">
    <name type="scientific">Faecalicatena contorta</name>
    <dbReference type="NCBI Taxonomy" id="39482"/>
    <lineage>
        <taxon>Bacteria</taxon>
        <taxon>Bacillati</taxon>
        <taxon>Bacillota</taxon>
        <taxon>Clostridia</taxon>
        <taxon>Lachnospirales</taxon>
        <taxon>Lachnospiraceae</taxon>
        <taxon>Faecalicatena</taxon>
    </lineage>
</organism>
<dbReference type="EMBL" id="UHJJ01000020">
    <property type="protein sequence ID" value="SUQ16058.1"/>
    <property type="molecule type" value="Genomic_DNA"/>
</dbReference>
<dbReference type="FunFam" id="3.40.640.10:FF:000013">
    <property type="entry name" value="4-aminobutyrate aminotransferase"/>
    <property type="match status" value="1"/>
</dbReference>
<dbReference type="Gene3D" id="3.40.640.10">
    <property type="entry name" value="Type I PLP-dependent aspartate aminotransferase-like (Major domain)"/>
    <property type="match status" value="1"/>
</dbReference>
<evidence type="ECO:0000256" key="5">
    <source>
        <dbReference type="ARBA" id="ARBA00012876"/>
    </source>
</evidence>
<comment type="similarity">
    <text evidence="4 16">Belongs to the class-III pyridoxal-phosphate-dependent aminotransferase family.</text>
</comment>
<dbReference type="EC" id="2.6.1.19" evidence="6"/>
<evidence type="ECO:0000256" key="6">
    <source>
        <dbReference type="ARBA" id="ARBA00012912"/>
    </source>
</evidence>
<comment type="cofactor">
    <cofactor evidence="2">
        <name>pyridoxal 5'-phosphate</name>
        <dbReference type="ChEBI" id="CHEBI:597326"/>
    </cofactor>
</comment>
<evidence type="ECO:0000256" key="1">
    <source>
        <dbReference type="ARBA" id="ARBA00001750"/>
    </source>
</evidence>
<dbReference type="OrthoDB" id="9801052at2"/>
<evidence type="ECO:0000256" key="7">
    <source>
        <dbReference type="ARBA" id="ARBA00022576"/>
    </source>
</evidence>
<accession>A0A315ZRK6</accession>
<evidence type="ECO:0000313" key="17">
    <source>
        <dbReference type="EMBL" id="SUQ16058.1"/>
    </source>
</evidence>
<keyword evidence="18" id="KW-1185">Reference proteome</keyword>
<name>A0A315ZRK6_9FIRM</name>
<evidence type="ECO:0000256" key="2">
    <source>
        <dbReference type="ARBA" id="ARBA00001933"/>
    </source>
</evidence>
<evidence type="ECO:0000256" key="3">
    <source>
        <dbReference type="ARBA" id="ARBA00005176"/>
    </source>
</evidence>
<comment type="catalytic activity">
    <reaction evidence="14">
        <text>4-aminobutanoate + 2-oxoglutarate = succinate semialdehyde + L-glutamate</text>
        <dbReference type="Rhea" id="RHEA:23352"/>
        <dbReference type="ChEBI" id="CHEBI:16810"/>
        <dbReference type="ChEBI" id="CHEBI:29985"/>
        <dbReference type="ChEBI" id="CHEBI:57706"/>
        <dbReference type="ChEBI" id="CHEBI:59888"/>
        <dbReference type="EC" id="2.6.1.19"/>
    </reaction>
</comment>
<dbReference type="CDD" id="cd00610">
    <property type="entry name" value="OAT_like"/>
    <property type="match status" value="1"/>
</dbReference>
<reference evidence="18" key="1">
    <citation type="submission" date="2017-07" db="EMBL/GenBank/DDBJ databases">
        <authorList>
            <person name="Varghese N."/>
            <person name="Submissions S."/>
        </authorList>
    </citation>
    <scope>NUCLEOTIDE SEQUENCE [LARGE SCALE GENOMIC DNA]</scope>
    <source>
        <strain evidence="18">NLAE-zl-C134</strain>
    </source>
</reference>
<sequence length="424" mass="47131">MTLAERCKKVMPPMANRVTDLGIEYASGCYLYTDDGRKILDFASGIAVCNLGHNYPSVIEAAKAQMDKVVHCGHNLMYYAEYVKLAEKIVEITGGNTMVYFANSGAEANDGAIKLAKYVTNRPAIIAFNGSFHGRTMMAATLTASNSKYRKHLHSSLCPNVYHLEYPYLLHTPYPYNGEDTPEQYFKQFDQLFDRFVAPEEVAAIIMEPVQGEGGYIVPPGDWVNYVRGICDKYGIMLIFDEIQTGFGRTGKMFAQENFDVRPDIMTCAKGIANGFPLSAIVAKKEIMEQWPAGVHGGTFGGNPVACAAANATIQELESGYIENSFKMGEYFMDKMKELQTKYSCIAEVRGLGLMLGVEFMDKDHNPLTELTSKLQEGCLEKDVLILTCGCYKNVVRFIAPLIVNRYDIDTCVRTFDEVLGTLV</sequence>
<dbReference type="GO" id="GO:0047298">
    <property type="term" value="F:(S)-3-amino-2-methylpropionate transaminase activity"/>
    <property type="evidence" value="ECO:0007669"/>
    <property type="project" value="UniProtKB-EC"/>
</dbReference>
<evidence type="ECO:0000256" key="11">
    <source>
        <dbReference type="ARBA" id="ARBA00030204"/>
    </source>
</evidence>
<keyword evidence="8 17" id="KW-0808">Transferase</keyword>
<dbReference type="AlphaFoldDB" id="A0A315ZRK6"/>
<dbReference type="PROSITE" id="PS00600">
    <property type="entry name" value="AA_TRANSFER_CLASS_3"/>
    <property type="match status" value="1"/>
</dbReference>
<dbReference type="PIRSF" id="PIRSF000521">
    <property type="entry name" value="Transaminase_4ab_Lys_Orn"/>
    <property type="match status" value="1"/>
</dbReference>